<dbReference type="PANTHER" id="PTHR48043:SF145">
    <property type="entry name" value="FI06409P-RELATED"/>
    <property type="match status" value="1"/>
</dbReference>
<keyword evidence="5" id="KW-1185">Reference proteome</keyword>
<gene>
    <name evidence="4" type="ORF">CC80DRAFT_431965</name>
</gene>
<dbReference type="SUPFAM" id="SSF53756">
    <property type="entry name" value="UDP-Glycosyltransferase/glycogen phosphorylase"/>
    <property type="match status" value="1"/>
</dbReference>
<dbReference type="AlphaFoldDB" id="A0A6A5T7Z6"/>
<dbReference type="GO" id="GO:0008194">
    <property type="term" value="F:UDP-glycosyltransferase activity"/>
    <property type="evidence" value="ECO:0007669"/>
    <property type="project" value="TreeGrafter"/>
</dbReference>
<protein>
    <submittedName>
        <fullName evidence="4">UDP-Glycosyltransferase/glycogen phosphorylase</fullName>
    </submittedName>
</protein>
<dbReference type="Gene3D" id="3.40.50.2000">
    <property type="entry name" value="Glycogen Phosphorylase B"/>
    <property type="match status" value="2"/>
</dbReference>
<proteinExistence type="predicted"/>
<reference evidence="4" key="1">
    <citation type="journal article" date="2020" name="Stud. Mycol.">
        <title>101 Dothideomycetes genomes: a test case for predicting lifestyles and emergence of pathogens.</title>
        <authorList>
            <person name="Haridas S."/>
            <person name="Albert R."/>
            <person name="Binder M."/>
            <person name="Bloem J."/>
            <person name="Labutti K."/>
            <person name="Salamov A."/>
            <person name="Andreopoulos B."/>
            <person name="Baker S."/>
            <person name="Barry K."/>
            <person name="Bills G."/>
            <person name="Bluhm B."/>
            <person name="Cannon C."/>
            <person name="Castanera R."/>
            <person name="Culley D."/>
            <person name="Daum C."/>
            <person name="Ezra D."/>
            <person name="Gonzalez J."/>
            <person name="Henrissat B."/>
            <person name="Kuo A."/>
            <person name="Liang C."/>
            <person name="Lipzen A."/>
            <person name="Lutzoni F."/>
            <person name="Magnuson J."/>
            <person name="Mondo S."/>
            <person name="Nolan M."/>
            <person name="Ohm R."/>
            <person name="Pangilinan J."/>
            <person name="Park H.-J."/>
            <person name="Ramirez L."/>
            <person name="Alfaro M."/>
            <person name="Sun H."/>
            <person name="Tritt A."/>
            <person name="Yoshinaga Y."/>
            <person name="Zwiers L.-H."/>
            <person name="Turgeon B."/>
            <person name="Goodwin S."/>
            <person name="Spatafora J."/>
            <person name="Crous P."/>
            <person name="Grigoriev I."/>
        </authorList>
    </citation>
    <scope>NUCLEOTIDE SEQUENCE</scope>
    <source>
        <strain evidence="4">CBS 675.92</strain>
    </source>
</reference>
<evidence type="ECO:0000256" key="1">
    <source>
        <dbReference type="ARBA" id="ARBA00022676"/>
    </source>
</evidence>
<name>A0A6A5T7Z6_9PLEO</name>
<organism evidence="4 5">
    <name type="scientific">Byssothecium circinans</name>
    <dbReference type="NCBI Taxonomy" id="147558"/>
    <lineage>
        <taxon>Eukaryota</taxon>
        <taxon>Fungi</taxon>
        <taxon>Dikarya</taxon>
        <taxon>Ascomycota</taxon>
        <taxon>Pezizomycotina</taxon>
        <taxon>Dothideomycetes</taxon>
        <taxon>Pleosporomycetidae</taxon>
        <taxon>Pleosporales</taxon>
        <taxon>Massarineae</taxon>
        <taxon>Massarinaceae</taxon>
        <taxon>Byssothecium</taxon>
    </lineage>
</organism>
<keyword evidence="2 4" id="KW-0808">Transferase</keyword>
<dbReference type="InterPro" id="IPR050271">
    <property type="entry name" value="UDP-glycosyltransferase"/>
</dbReference>
<evidence type="ECO:0000259" key="3">
    <source>
        <dbReference type="Pfam" id="PF06722"/>
    </source>
</evidence>
<dbReference type="OrthoDB" id="5835829at2759"/>
<evidence type="ECO:0000313" key="4">
    <source>
        <dbReference type="EMBL" id="KAF1948264.1"/>
    </source>
</evidence>
<dbReference type="Pfam" id="PF06722">
    <property type="entry name" value="EryCIII-like_C"/>
    <property type="match status" value="1"/>
</dbReference>
<evidence type="ECO:0000313" key="5">
    <source>
        <dbReference type="Proteomes" id="UP000800035"/>
    </source>
</evidence>
<evidence type="ECO:0000256" key="2">
    <source>
        <dbReference type="ARBA" id="ARBA00022679"/>
    </source>
</evidence>
<dbReference type="InterPro" id="IPR010610">
    <property type="entry name" value="EryCIII-like_C"/>
</dbReference>
<keyword evidence="1" id="KW-0328">Glycosyltransferase</keyword>
<dbReference type="Proteomes" id="UP000800035">
    <property type="component" value="Unassembled WGS sequence"/>
</dbReference>
<dbReference type="PANTHER" id="PTHR48043">
    <property type="entry name" value="EG:EG0003.4 PROTEIN-RELATED"/>
    <property type="match status" value="1"/>
</dbReference>
<accession>A0A6A5T7Z6</accession>
<sequence>MTHWSHYEKVAAIAGELAELGYPITFVVGRSFQSHVEDLHPNITFLPLQGLDDKMTEEDTATYLSLPSGPERELFFMKKVLVDSLLIDGHNTLQDYFKEFCENYGDSKPLISIYDFIVTGHHPILMGKPGIRPDASIGISLAPLALDSNDTFPYRTGKAPHTGPDAREVHRKAYEKRYDNAYERAFHQYWWEKLAEFGVVMETYPYYNHAAGALPDYLLSLGIPEFQFHRSDLRPNVRFFGAFKKVGKQDGDKGAQLPSWWDDIAKAKKEGKKIVAVSQGTLEVNPENLVLPTLEALKDRDDVLVIATFVVSEPEDVPGLVVPSNARVTKFVPFDLLLPLVDVLISNGGYVAVQHSLRVGVPMVVSGTTQDKPETNAIIEYTGVGINLRLQQPGADKIRDAVGEILRDEKFKMNVKAMSEKYEKYDVGREFDQVVSDAVRDWQRKRK</sequence>
<dbReference type="EMBL" id="ML977066">
    <property type="protein sequence ID" value="KAF1948264.1"/>
    <property type="molecule type" value="Genomic_DNA"/>
</dbReference>
<feature type="domain" description="Erythromycin biosynthesis protein CIII-like C-terminal" evidence="3">
    <location>
        <begin position="304"/>
        <end position="420"/>
    </location>
</feature>